<name>A0A921MS95_9BACT</name>
<evidence type="ECO:0000313" key="2">
    <source>
        <dbReference type="EMBL" id="HJG89231.1"/>
    </source>
</evidence>
<dbReference type="RefSeq" id="WP_273306265.1">
    <property type="nucleotide sequence ID" value="NZ_DYUD01000023.1"/>
</dbReference>
<accession>A0A921MS95</accession>
<dbReference type="PROSITE" id="PS51257">
    <property type="entry name" value="PROKAR_LIPOPROTEIN"/>
    <property type="match status" value="1"/>
</dbReference>
<sequence length="241" mass="27208">MKTLKFTTALSLLSGILLLSSCLGDGSNTMSVYSPGSIYKTESGIPYLYVDYTGITVTSPELQSEDFEEGDRLFASVSVDFDNQGTQIANYIYNAAISGIHQFDCKDYTFDDTMTQYQSDTIPTLYAIEPFINYRRDDTILTFAYLHETEGSTPSSLKLVQPKQFDATSKTDTLYLVYDKGEEKESKSSDYISFKLPQYPVDTDIKVVIRYHSTLSNFTQVGKDKTSDYFSFTYNRPDTSN</sequence>
<evidence type="ECO:0008006" key="4">
    <source>
        <dbReference type="Google" id="ProtNLM"/>
    </source>
</evidence>
<proteinExistence type="predicted"/>
<reference evidence="2" key="2">
    <citation type="submission" date="2021-09" db="EMBL/GenBank/DDBJ databases">
        <authorList>
            <person name="Gilroy R."/>
        </authorList>
    </citation>
    <scope>NUCLEOTIDE SEQUENCE</scope>
    <source>
        <strain evidence="2">CHK121-7720</strain>
    </source>
</reference>
<feature type="signal peptide" evidence="1">
    <location>
        <begin position="1"/>
        <end position="25"/>
    </location>
</feature>
<reference evidence="2" key="1">
    <citation type="journal article" date="2021" name="PeerJ">
        <title>Extensive microbial diversity within the chicken gut microbiome revealed by metagenomics and culture.</title>
        <authorList>
            <person name="Gilroy R."/>
            <person name="Ravi A."/>
            <person name="Getino M."/>
            <person name="Pursley I."/>
            <person name="Horton D.L."/>
            <person name="Alikhan N.F."/>
            <person name="Baker D."/>
            <person name="Gharbi K."/>
            <person name="Hall N."/>
            <person name="Watson M."/>
            <person name="Adriaenssens E.M."/>
            <person name="Foster-Nyarko E."/>
            <person name="Jarju S."/>
            <person name="Secka A."/>
            <person name="Antonio M."/>
            <person name="Oren A."/>
            <person name="Chaudhuri R.R."/>
            <person name="La Ragione R."/>
            <person name="Hildebrand F."/>
            <person name="Pallen M.J."/>
        </authorList>
    </citation>
    <scope>NUCLEOTIDE SEQUENCE</scope>
    <source>
        <strain evidence="2">CHK121-7720</strain>
    </source>
</reference>
<dbReference type="EMBL" id="DYUD01000023">
    <property type="protein sequence ID" value="HJG89231.1"/>
    <property type="molecule type" value="Genomic_DNA"/>
</dbReference>
<feature type="chain" id="PRO_5036817533" description="NigD-like protein" evidence="1">
    <location>
        <begin position="26"/>
        <end position="241"/>
    </location>
</feature>
<organism evidence="2 3">
    <name type="scientific">Barnesiella viscericola</name>
    <dbReference type="NCBI Taxonomy" id="397865"/>
    <lineage>
        <taxon>Bacteria</taxon>
        <taxon>Pseudomonadati</taxon>
        <taxon>Bacteroidota</taxon>
        <taxon>Bacteroidia</taxon>
        <taxon>Bacteroidales</taxon>
        <taxon>Barnesiellaceae</taxon>
        <taxon>Barnesiella</taxon>
    </lineage>
</organism>
<dbReference type="AlphaFoldDB" id="A0A921MS95"/>
<evidence type="ECO:0000313" key="3">
    <source>
        <dbReference type="Proteomes" id="UP000757103"/>
    </source>
</evidence>
<gene>
    <name evidence="2" type="ORF">K8U91_07155</name>
</gene>
<evidence type="ECO:0000256" key="1">
    <source>
        <dbReference type="SAM" id="SignalP"/>
    </source>
</evidence>
<keyword evidence="1" id="KW-0732">Signal</keyword>
<dbReference type="Proteomes" id="UP000757103">
    <property type="component" value="Unassembled WGS sequence"/>
</dbReference>
<comment type="caution">
    <text evidence="2">The sequence shown here is derived from an EMBL/GenBank/DDBJ whole genome shotgun (WGS) entry which is preliminary data.</text>
</comment>
<protein>
    <recommendedName>
        <fullName evidence="4">NigD-like protein</fullName>
    </recommendedName>
</protein>